<dbReference type="AlphaFoldDB" id="A0A368R4C7"/>
<protein>
    <submittedName>
        <fullName evidence="2">Uncharacterized protein</fullName>
    </submittedName>
</protein>
<evidence type="ECO:0000256" key="1">
    <source>
        <dbReference type="SAM" id="MobiDB-lite"/>
    </source>
</evidence>
<accession>A0A368R4C7</accession>
<proteinExistence type="predicted"/>
<evidence type="ECO:0000313" key="2">
    <source>
        <dbReference type="EMBL" id="RCV25056.1"/>
    </source>
</evidence>
<dbReference type="EMBL" id="CM003532">
    <property type="protein sequence ID" value="RCV25056.1"/>
    <property type="molecule type" value="Genomic_DNA"/>
</dbReference>
<reference evidence="2" key="1">
    <citation type="journal article" date="2012" name="Nat. Biotechnol.">
        <title>Reference genome sequence of the model plant Setaria.</title>
        <authorList>
            <person name="Bennetzen J.L."/>
            <person name="Schmutz J."/>
            <person name="Wang H."/>
            <person name="Percifield R."/>
            <person name="Hawkins J."/>
            <person name="Pontaroli A.C."/>
            <person name="Estep M."/>
            <person name="Feng L."/>
            <person name="Vaughn J.N."/>
            <person name="Grimwood J."/>
            <person name="Jenkins J."/>
            <person name="Barry K."/>
            <person name="Lindquist E."/>
            <person name="Hellsten U."/>
            <person name="Deshpande S."/>
            <person name="Wang X."/>
            <person name="Wu X."/>
            <person name="Mitros T."/>
            <person name="Triplett J."/>
            <person name="Yang X."/>
            <person name="Ye C.Y."/>
            <person name="Mauro-Herrera M."/>
            <person name="Wang L."/>
            <person name="Li P."/>
            <person name="Sharma M."/>
            <person name="Sharma R."/>
            <person name="Ronald P.C."/>
            <person name="Panaud O."/>
            <person name="Kellogg E.A."/>
            <person name="Brutnell T.P."/>
            <person name="Doust A.N."/>
            <person name="Tuskan G.A."/>
            <person name="Rokhsar D."/>
            <person name="Devos K.M."/>
        </authorList>
    </citation>
    <scope>NUCLEOTIDE SEQUENCE [LARGE SCALE GENOMIC DNA]</scope>
    <source>
        <strain evidence="2">Yugu1</strain>
    </source>
</reference>
<gene>
    <name evidence="2" type="ORF">SETIT_5G135800v2</name>
</gene>
<feature type="compositionally biased region" description="Basic and acidic residues" evidence="1">
    <location>
        <begin position="51"/>
        <end position="62"/>
    </location>
</feature>
<sequence length="256" mass="26284">MLEHLGAKGTPGLHPLHGLLLAAAEGDIKRLQVGHEAAAHGRRGGGQAVEPSRRGRPVRDGGGRVASPPAGRGGVGLAEAELAERGEDLVHRGPDAGPGAAAVGGGPVRRQWRGLRRRRLGRRHEGAGGRGRHDALGEVALERLAPERGAVVGLGERGGRGRRPPRAGLLRREDAELVRCVGEEAHPTAAGGAVLAGLGAVSRRVEPALEDSVRELAGVPALAPALAEVRAGGAGVVVLARVPAARLLPRVRRPNI</sequence>
<name>A0A368R4C7_SETIT</name>
<organism evidence="2">
    <name type="scientific">Setaria italica</name>
    <name type="common">Foxtail millet</name>
    <name type="synonym">Panicum italicum</name>
    <dbReference type="NCBI Taxonomy" id="4555"/>
    <lineage>
        <taxon>Eukaryota</taxon>
        <taxon>Viridiplantae</taxon>
        <taxon>Streptophyta</taxon>
        <taxon>Embryophyta</taxon>
        <taxon>Tracheophyta</taxon>
        <taxon>Spermatophyta</taxon>
        <taxon>Magnoliopsida</taxon>
        <taxon>Liliopsida</taxon>
        <taxon>Poales</taxon>
        <taxon>Poaceae</taxon>
        <taxon>PACMAD clade</taxon>
        <taxon>Panicoideae</taxon>
        <taxon>Panicodae</taxon>
        <taxon>Paniceae</taxon>
        <taxon>Cenchrinae</taxon>
        <taxon>Setaria</taxon>
    </lineage>
</organism>
<feature type="region of interest" description="Disordered" evidence="1">
    <location>
        <begin position="35"/>
        <end position="75"/>
    </location>
</feature>
<reference evidence="2" key="2">
    <citation type="submission" date="2015-07" db="EMBL/GenBank/DDBJ databases">
        <authorList>
            <person name="Noorani M."/>
        </authorList>
    </citation>
    <scope>NUCLEOTIDE SEQUENCE</scope>
    <source>
        <strain evidence="2">Yugu1</strain>
    </source>
</reference>